<dbReference type="Gene3D" id="3.30.200.20">
    <property type="entry name" value="Phosphorylase Kinase, domain 1"/>
    <property type="match status" value="1"/>
</dbReference>
<evidence type="ECO:0000313" key="11">
    <source>
        <dbReference type="Proteomes" id="UP000283509"/>
    </source>
</evidence>
<reference evidence="10 11" key="1">
    <citation type="submission" date="2018-04" db="EMBL/GenBank/DDBJ databases">
        <authorList>
            <person name="Zhang X."/>
            <person name="Yuan J."/>
            <person name="Li F."/>
            <person name="Xiang J."/>
        </authorList>
    </citation>
    <scope>NUCLEOTIDE SEQUENCE [LARGE SCALE GENOMIC DNA]</scope>
    <source>
        <tissue evidence="10">Muscle</tissue>
    </source>
</reference>
<dbReference type="Gene3D" id="1.10.510.10">
    <property type="entry name" value="Transferase(Phosphotransferase) domain 1"/>
    <property type="match status" value="1"/>
</dbReference>
<dbReference type="STRING" id="6689.A0A3R7Q6P1"/>
<name>A0A3R7Q6P1_PENVA</name>
<evidence type="ECO:0000256" key="6">
    <source>
        <dbReference type="ARBA" id="ARBA00022840"/>
    </source>
</evidence>
<feature type="domain" description="Protein kinase" evidence="9">
    <location>
        <begin position="74"/>
        <end position="357"/>
    </location>
</feature>
<dbReference type="Pfam" id="PF00069">
    <property type="entry name" value="Pkinase"/>
    <property type="match status" value="1"/>
</dbReference>
<evidence type="ECO:0000256" key="2">
    <source>
        <dbReference type="ARBA" id="ARBA00022527"/>
    </source>
</evidence>
<dbReference type="InterPro" id="IPR052239">
    <property type="entry name" value="Ser/Thr-specific_kinases"/>
</dbReference>
<evidence type="ECO:0000256" key="4">
    <source>
        <dbReference type="ARBA" id="ARBA00022741"/>
    </source>
</evidence>
<dbReference type="PANTHER" id="PTHR45998:SF2">
    <property type="entry name" value="SERINE_THREONINE-PROTEIN KINASE 16"/>
    <property type="match status" value="1"/>
</dbReference>
<evidence type="ECO:0000259" key="9">
    <source>
        <dbReference type="PROSITE" id="PS50011"/>
    </source>
</evidence>
<comment type="catalytic activity">
    <reaction evidence="8">
        <text>L-seryl-[protein] + ATP = O-phospho-L-seryl-[protein] + ADP + H(+)</text>
        <dbReference type="Rhea" id="RHEA:17989"/>
        <dbReference type="Rhea" id="RHEA-COMP:9863"/>
        <dbReference type="Rhea" id="RHEA-COMP:11604"/>
        <dbReference type="ChEBI" id="CHEBI:15378"/>
        <dbReference type="ChEBI" id="CHEBI:29999"/>
        <dbReference type="ChEBI" id="CHEBI:30616"/>
        <dbReference type="ChEBI" id="CHEBI:83421"/>
        <dbReference type="ChEBI" id="CHEBI:456216"/>
        <dbReference type="EC" id="2.7.11.1"/>
    </reaction>
</comment>
<dbReference type="AlphaFoldDB" id="A0A3R7Q6P1"/>
<dbReference type="PROSITE" id="PS50011">
    <property type="entry name" value="PROTEIN_KINASE_DOM"/>
    <property type="match status" value="1"/>
</dbReference>
<keyword evidence="4" id="KW-0547">Nucleotide-binding</keyword>
<sequence length="364" mass="40584">METAALASQSCQVGNLVQGKRCFYGVPPAFTSFPSYYLSTQQNCVMNTVGLAILVRMGNCLCAKETIKINGRRYYVRERLGEGGFSTVDLIEDAASHKLYALKRITCHSQEDQKVALTEVEYHRSLSHSNIVECIDSDLVGVPDLMGNRTSQVLIVLPYCQRGTLHDELMRRQKTGTHLDEVVVLTLFRGICEAVQCMHSAKPHPLAHRDIKTANVLIKDDLTPLLMDLGSVARARVEINGSSEARKLQDEAAERSSMPYRAPELFNVESFCHIDERTDVWSLGCLLYALCFYRSPFEAVYERGDSVALAVASGITKYPENHSYSEDLIELIKSIVKVDPNERPYLDSIIGQLDQLLNKSSGAV</sequence>
<dbReference type="InterPro" id="IPR008271">
    <property type="entry name" value="Ser/Thr_kinase_AS"/>
</dbReference>
<proteinExistence type="predicted"/>
<dbReference type="Proteomes" id="UP000283509">
    <property type="component" value="Unassembled WGS sequence"/>
</dbReference>
<dbReference type="OrthoDB" id="248923at2759"/>
<dbReference type="SMART" id="SM00220">
    <property type="entry name" value="S_TKc"/>
    <property type="match status" value="1"/>
</dbReference>
<accession>A0A3R7Q6P1</accession>
<dbReference type="CDD" id="cd13986">
    <property type="entry name" value="STKc_16"/>
    <property type="match status" value="1"/>
</dbReference>
<organism evidence="10 11">
    <name type="scientific">Penaeus vannamei</name>
    <name type="common">Whiteleg shrimp</name>
    <name type="synonym">Litopenaeus vannamei</name>
    <dbReference type="NCBI Taxonomy" id="6689"/>
    <lineage>
        <taxon>Eukaryota</taxon>
        <taxon>Metazoa</taxon>
        <taxon>Ecdysozoa</taxon>
        <taxon>Arthropoda</taxon>
        <taxon>Crustacea</taxon>
        <taxon>Multicrustacea</taxon>
        <taxon>Malacostraca</taxon>
        <taxon>Eumalacostraca</taxon>
        <taxon>Eucarida</taxon>
        <taxon>Decapoda</taxon>
        <taxon>Dendrobranchiata</taxon>
        <taxon>Penaeoidea</taxon>
        <taxon>Penaeidae</taxon>
        <taxon>Penaeus</taxon>
    </lineage>
</organism>
<dbReference type="EC" id="2.7.11.1" evidence="1"/>
<keyword evidence="5 10" id="KW-0418">Kinase</keyword>
<keyword evidence="6" id="KW-0067">ATP-binding</keyword>
<comment type="catalytic activity">
    <reaction evidence="7">
        <text>L-threonyl-[protein] + ATP = O-phospho-L-threonyl-[protein] + ADP + H(+)</text>
        <dbReference type="Rhea" id="RHEA:46608"/>
        <dbReference type="Rhea" id="RHEA-COMP:11060"/>
        <dbReference type="Rhea" id="RHEA-COMP:11605"/>
        <dbReference type="ChEBI" id="CHEBI:15378"/>
        <dbReference type="ChEBI" id="CHEBI:30013"/>
        <dbReference type="ChEBI" id="CHEBI:30616"/>
        <dbReference type="ChEBI" id="CHEBI:61977"/>
        <dbReference type="ChEBI" id="CHEBI:456216"/>
        <dbReference type="EC" id="2.7.11.1"/>
    </reaction>
</comment>
<dbReference type="GO" id="GO:0005794">
    <property type="term" value="C:Golgi apparatus"/>
    <property type="evidence" value="ECO:0007669"/>
    <property type="project" value="TreeGrafter"/>
</dbReference>
<evidence type="ECO:0000256" key="8">
    <source>
        <dbReference type="ARBA" id="ARBA00048679"/>
    </source>
</evidence>
<dbReference type="SUPFAM" id="SSF56112">
    <property type="entry name" value="Protein kinase-like (PK-like)"/>
    <property type="match status" value="1"/>
</dbReference>
<protein>
    <recommendedName>
        <fullName evidence="1">non-specific serine/threonine protein kinase</fullName>
        <ecNumber evidence="1">2.7.11.1</ecNumber>
    </recommendedName>
</protein>
<dbReference type="PROSITE" id="PS00108">
    <property type="entry name" value="PROTEIN_KINASE_ST"/>
    <property type="match status" value="1"/>
</dbReference>
<dbReference type="InterPro" id="IPR000719">
    <property type="entry name" value="Prot_kinase_dom"/>
</dbReference>
<reference evidence="10 11" key="2">
    <citation type="submission" date="2019-01" db="EMBL/GenBank/DDBJ databases">
        <title>The decoding of complex shrimp genome reveals the adaptation for benthos swimmer, frequently molting mechanism and breeding impact on genome.</title>
        <authorList>
            <person name="Sun Y."/>
            <person name="Gao Y."/>
            <person name="Yu Y."/>
        </authorList>
    </citation>
    <scope>NUCLEOTIDE SEQUENCE [LARGE SCALE GENOMIC DNA]</scope>
    <source>
        <tissue evidence="10">Muscle</tissue>
    </source>
</reference>
<evidence type="ECO:0000256" key="5">
    <source>
        <dbReference type="ARBA" id="ARBA00022777"/>
    </source>
</evidence>
<comment type="caution">
    <text evidence="10">The sequence shown here is derived from an EMBL/GenBank/DDBJ whole genome shotgun (WGS) entry which is preliminary data.</text>
</comment>
<dbReference type="InterPro" id="IPR011009">
    <property type="entry name" value="Kinase-like_dom_sf"/>
</dbReference>
<keyword evidence="2" id="KW-0723">Serine/threonine-protein kinase</keyword>
<dbReference type="PANTHER" id="PTHR45998">
    <property type="entry name" value="SERINE/THREONINE-PROTEIN KINASE 16"/>
    <property type="match status" value="1"/>
</dbReference>
<keyword evidence="3" id="KW-0808">Transferase</keyword>
<evidence type="ECO:0000256" key="1">
    <source>
        <dbReference type="ARBA" id="ARBA00012513"/>
    </source>
</evidence>
<dbReference type="GO" id="GO:0005524">
    <property type="term" value="F:ATP binding"/>
    <property type="evidence" value="ECO:0007669"/>
    <property type="project" value="UniProtKB-KW"/>
</dbReference>
<evidence type="ECO:0000256" key="7">
    <source>
        <dbReference type="ARBA" id="ARBA00047899"/>
    </source>
</evidence>
<gene>
    <name evidence="10" type="ORF">C7M84_011852</name>
</gene>
<evidence type="ECO:0000313" key="10">
    <source>
        <dbReference type="EMBL" id="ROT69928.1"/>
    </source>
</evidence>
<keyword evidence="11" id="KW-1185">Reference proteome</keyword>
<dbReference type="GO" id="GO:0004674">
    <property type="term" value="F:protein serine/threonine kinase activity"/>
    <property type="evidence" value="ECO:0007669"/>
    <property type="project" value="UniProtKB-KW"/>
</dbReference>
<dbReference type="EMBL" id="QCYY01002499">
    <property type="protein sequence ID" value="ROT69928.1"/>
    <property type="molecule type" value="Genomic_DNA"/>
</dbReference>
<evidence type="ECO:0000256" key="3">
    <source>
        <dbReference type="ARBA" id="ARBA00022679"/>
    </source>
</evidence>